<comment type="caution">
    <text evidence="1">The sequence shown here is derived from an EMBL/GenBank/DDBJ whole genome shotgun (WGS) entry which is preliminary data.</text>
</comment>
<dbReference type="Proteomes" id="UP001370758">
    <property type="component" value="Unassembled WGS sequence"/>
</dbReference>
<proteinExistence type="predicted"/>
<evidence type="ECO:0000313" key="1">
    <source>
        <dbReference type="EMBL" id="KAK6510283.1"/>
    </source>
</evidence>
<evidence type="ECO:0000313" key="2">
    <source>
        <dbReference type="Proteomes" id="UP001370758"/>
    </source>
</evidence>
<dbReference type="EMBL" id="JAVHJL010000002">
    <property type="protein sequence ID" value="KAK6510283.1"/>
    <property type="molecule type" value="Genomic_DNA"/>
</dbReference>
<accession>A0AAV9WRW7</accession>
<keyword evidence="2" id="KW-1185">Reference proteome</keyword>
<gene>
    <name evidence="1" type="ORF">TWF481_005000</name>
</gene>
<name>A0AAV9WRW7_9PEZI</name>
<sequence length="293" mass="33439">MDESHYYPYYTSKNLLPLGSLPSDDCDGAVKTIRMLLESPRAQYILSRIIAGPELDLAEWQNELKEPPRAPEESVSQYLEDLRNSVVETFPIDSKTLQEYQSAGREGPYRTYRLLEIVCTAIHLVSKRLYQKYHPRTPYEGFGFPLWPKILHPKYFKYPTGLDAVGFWAEALIFGGVVLFDRGASGEECNSVWLHGKPNIDTNEVYELPDTIVLTMLERGSSLPLELDWEALPHQSLAEAQQNGIFRELNLAGARGYHNFIGGCYRVPPERAAMLIRQMEEFSAKMAEEDQDQ</sequence>
<protein>
    <submittedName>
        <fullName evidence="1">Uncharacterized protein</fullName>
    </submittedName>
</protein>
<dbReference type="AlphaFoldDB" id="A0AAV9WRW7"/>
<organism evidence="1 2">
    <name type="scientific">Arthrobotrys musiformis</name>
    <dbReference type="NCBI Taxonomy" id="47236"/>
    <lineage>
        <taxon>Eukaryota</taxon>
        <taxon>Fungi</taxon>
        <taxon>Dikarya</taxon>
        <taxon>Ascomycota</taxon>
        <taxon>Pezizomycotina</taxon>
        <taxon>Orbiliomycetes</taxon>
        <taxon>Orbiliales</taxon>
        <taxon>Orbiliaceae</taxon>
        <taxon>Arthrobotrys</taxon>
    </lineage>
</organism>
<reference evidence="1 2" key="1">
    <citation type="submission" date="2023-08" db="EMBL/GenBank/DDBJ databases">
        <authorList>
            <person name="Palmer J.M."/>
        </authorList>
    </citation>
    <scope>NUCLEOTIDE SEQUENCE [LARGE SCALE GENOMIC DNA]</scope>
    <source>
        <strain evidence="1 2">TWF481</strain>
    </source>
</reference>